<dbReference type="InterPro" id="IPR028055">
    <property type="entry name" value="YidC/Oxa/ALB_C"/>
</dbReference>
<organism evidence="12 13">
    <name type="scientific">Aminobacterium colombiense (strain DSM 12261 / ALA-1)</name>
    <dbReference type="NCBI Taxonomy" id="572547"/>
    <lineage>
        <taxon>Bacteria</taxon>
        <taxon>Thermotogati</taxon>
        <taxon>Synergistota</taxon>
        <taxon>Synergistia</taxon>
        <taxon>Synergistales</taxon>
        <taxon>Aminobacteriaceae</taxon>
        <taxon>Aminobacterium</taxon>
    </lineage>
</organism>
<feature type="transmembrane region" description="Helical" evidence="10">
    <location>
        <begin position="26"/>
        <end position="45"/>
    </location>
</feature>
<dbReference type="Pfam" id="PF02096">
    <property type="entry name" value="60KD_IMP"/>
    <property type="match status" value="1"/>
</dbReference>
<dbReference type="InterPro" id="IPR047196">
    <property type="entry name" value="YidC_ALB_C"/>
</dbReference>
<dbReference type="EMBL" id="CP001997">
    <property type="protein sequence ID" value="ADE56829.1"/>
    <property type="molecule type" value="Genomic_DNA"/>
</dbReference>
<dbReference type="GO" id="GO:0051205">
    <property type="term" value="P:protein insertion into membrane"/>
    <property type="evidence" value="ECO:0007669"/>
    <property type="project" value="TreeGrafter"/>
</dbReference>
<dbReference type="Proteomes" id="UP000002366">
    <property type="component" value="Chromosome"/>
</dbReference>
<evidence type="ECO:0000256" key="6">
    <source>
        <dbReference type="ARBA" id="ARBA00022989"/>
    </source>
</evidence>
<dbReference type="RefSeq" id="WP_013048095.1">
    <property type="nucleotide sequence ID" value="NC_014011.1"/>
</dbReference>
<dbReference type="GO" id="GO:0005886">
    <property type="term" value="C:plasma membrane"/>
    <property type="evidence" value="ECO:0007669"/>
    <property type="project" value="UniProtKB-SubCell"/>
</dbReference>
<sequence>MGTLWKAAGDFILLILETLHNLTGSWGIAIILLTLAVRILLHPLTHKQMVSMQRMQKLQPRMKMLQEKYKDDKETLNREIMSLYKENKVNPAAGCLPLLVQLPILILLFRLLMNYNFGSVPFLGFISLEGSVLSTLAQAVALPETTKIGVMAVLSGVLANPAGLAQVGLYLGNLMLLVVVGILTWAQQQMSSTGNPQMAMMSWFMPLFLTFICLSLPGGVLLYWGVSSFLGVAQQWWITKKTSQEMQEKPVLHKSKPAGKEEN</sequence>
<keyword evidence="4 9" id="KW-0812">Transmembrane</keyword>
<dbReference type="InterPro" id="IPR001708">
    <property type="entry name" value="YidC/ALB3/OXA1/COX18"/>
</dbReference>
<accession>D5EE47</accession>
<keyword evidence="6 10" id="KW-1133">Transmembrane helix</keyword>
<keyword evidence="7 10" id="KW-0472">Membrane</keyword>
<dbReference type="PRINTS" id="PR01900">
    <property type="entry name" value="YIDCPROTEIN"/>
</dbReference>
<dbReference type="GO" id="GO:0015031">
    <property type="term" value="P:protein transport"/>
    <property type="evidence" value="ECO:0007669"/>
    <property type="project" value="UniProtKB-KW"/>
</dbReference>
<evidence type="ECO:0000256" key="8">
    <source>
        <dbReference type="ARBA" id="ARBA00023186"/>
    </source>
</evidence>
<comment type="similarity">
    <text evidence="9">Belongs to the OXA1/ALB3/YidC family.</text>
</comment>
<evidence type="ECO:0000256" key="3">
    <source>
        <dbReference type="ARBA" id="ARBA00022475"/>
    </source>
</evidence>
<dbReference type="CDD" id="cd20070">
    <property type="entry name" value="5TM_YidC_Alb3"/>
    <property type="match status" value="1"/>
</dbReference>
<evidence type="ECO:0000256" key="2">
    <source>
        <dbReference type="ARBA" id="ARBA00022448"/>
    </source>
</evidence>
<dbReference type="STRING" id="572547.Amico_0694"/>
<name>D5EE47_AMICL</name>
<feature type="transmembrane region" description="Helical" evidence="10">
    <location>
        <begin position="207"/>
        <end position="226"/>
    </location>
</feature>
<gene>
    <name evidence="12" type="ordered locus">Amico_0694</name>
</gene>
<keyword evidence="5" id="KW-0653">Protein transport</keyword>
<evidence type="ECO:0000313" key="12">
    <source>
        <dbReference type="EMBL" id="ADE56829.1"/>
    </source>
</evidence>
<evidence type="ECO:0000313" key="13">
    <source>
        <dbReference type="Proteomes" id="UP000002366"/>
    </source>
</evidence>
<feature type="domain" description="Membrane insertase YidC/Oxa/ALB C-terminal" evidence="11">
    <location>
        <begin position="26"/>
        <end position="240"/>
    </location>
</feature>
<keyword evidence="8" id="KW-0143">Chaperone</keyword>
<proteinExistence type="inferred from homology"/>
<feature type="transmembrane region" description="Helical" evidence="10">
    <location>
        <begin position="91"/>
        <end position="113"/>
    </location>
</feature>
<evidence type="ECO:0000256" key="7">
    <source>
        <dbReference type="ARBA" id="ARBA00023136"/>
    </source>
</evidence>
<evidence type="ECO:0000256" key="1">
    <source>
        <dbReference type="ARBA" id="ARBA00004651"/>
    </source>
</evidence>
<dbReference type="GO" id="GO:0032977">
    <property type="term" value="F:membrane insertase activity"/>
    <property type="evidence" value="ECO:0007669"/>
    <property type="project" value="InterPro"/>
</dbReference>
<reference evidence="12 13" key="1">
    <citation type="journal article" date="2010" name="Stand. Genomic Sci.">
        <title>Complete genome sequence of Aminobacterium colombiense type strain (ALA-1).</title>
        <authorList>
            <person name="Chertkov O."/>
            <person name="Sikorski J."/>
            <person name="Brambilla E."/>
            <person name="Lapidus A."/>
            <person name="Copeland A."/>
            <person name="Glavina Del Rio T."/>
            <person name="Nolan M."/>
            <person name="Lucas S."/>
            <person name="Tice H."/>
            <person name="Cheng J.F."/>
            <person name="Han C."/>
            <person name="Detter J.C."/>
            <person name="Bruce D."/>
            <person name="Tapia R."/>
            <person name="Goodwin L."/>
            <person name="Pitluck S."/>
            <person name="Liolios K."/>
            <person name="Ivanova N."/>
            <person name="Mavromatis K."/>
            <person name="Ovchinnikova G."/>
            <person name="Pati A."/>
            <person name="Chen A."/>
            <person name="Palaniappan K."/>
            <person name="Land M."/>
            <person name="Hauser L."/>
            <person name="Chang Y.J."/>
            <person name="Jeffries C.D."/>
            <person name="Spring S."/>
            <person name="Rohde M."/>
            <person name="Goker M."/>
            <person name="Bristow J."/>
            <person name="Eisen J.A."/>
            <person name="Markowitz V."/>
            <person name="Hugenholtz P."/>
            <person name="Kyrpides N.C."/>
            <person name="Klenk H.P."/>
        </authorList>
    </citation>
    <scope>NUCLEOTIDE SEQUENCE [LARGE SCALE GENOMIC DNA]</scope>
    <source>
        <strain evidence="13">DSM 12261 / ALA-1</strain>
    </source>
</reference>
<dbReference type="KEGG" id="aco:Amico_0694"/>
<protein>
    <submittedName>
        <fullName evidence="12">Membrane protein insertase, YidC/Oxa1 family</fullName>
    </submittedName>
</protein>
<keyword evidence="13" id="KW-1185">Reference proteome</keyword>
<comment type="subcellular location">
    <subcellularLocation>
        <location evidence="1">Cell membrane</location>
        <topology evidence="1">Multi-pass membrane protein</topology>
    </subcellularLocation>
    <subcellularLocation>
        <location evidence="9">Membrane</location>
        <topology evidence="9">Multi-pass membrane protein</topology>
    </subcellularLocation>
</comment>
<dbReference type="eggNOG" id="COG0706">
    <property type="taxonomic scope" value="Bacteria"/>
</dbReference>
<feature type="transmembrane region" description="Helical" evidence="10">
    <location>
        <begin position="167"/>
        <end position="186"/>
    </location>
</feature>
<evidence type="ECO:0000259" key="11">
    <source>
        <dbReference type="Pfam" id="PF02096"/>
    </source>
</evidence>
<dbReference type="HOGENOM" id="CLU_036138_4_1_0"/>
<evidence type="ECO:0000256" key="5">
    <source>
        <dbReference type="ARBA" id="ARBA00022927"/>
    </source>
</evidence>
<dbReference type="AlphaFoldDB" id="D5EE47"/>
<evidence type="ECO:0000256" key="4">
    <source>
        <dbReference type="ARBA" id="ARBA00022692"/>
    </source>
</evidence>
<dbReference type="PANTHER" id="PTHR12428:SF65">
    <property type="entry name" value="CYTOCHROME C OXIDASE ASSEMBLY PROTEIN COX18, MITOCHONDRIAL"/>
    <property type="match status" value="1"/>
</dbReference>
<dbReference type="OrthoDB" id="9780552at2"/>
<keyword evidence="2" id="KW-0813">Transport</keyword>
<keyword evidence="3" id="KW-1003">Cell membrane</keyword>
<dbReference type="NCBIfam" id="TIGR03592">
    <property type="entry name" value="yidC_oxa1_cterm"/>
    <property type="match status" value="1"/>
</dbReference>
<dbReference type="PANTHER" id="PTHR12428">
    <property type="entry name" value="OXA1"/>
    <property type="match status" value="1"/>
</dbReference>
<evidence type="ECO:0000256" key="9">
    <source>
        <dbReference type="RuleBase" id="RU003945"/>
    </source>
</evidence>
<evidence type="ECO:0000256" key="10">
    <source>
        <dbReference type="SAM" id="Phobius"/>
    </source>
</evidence>